<keyword evidence="2" id="KW-0812">Transmembrane</keyword>
<accession>A0A6J7GQ87</accession>
<evidence type="ECO:0000256" key="1">
    <source>
        <dbReference type="SAM" id="MobiDB-lite"/>
    </source>
</evidence>
<name>A0A6J7GQ87_9ZZZZ</name>
<evidence type="ECO:0000256" key="2">
    <source>
        <dbReference type="SAM" id="Phobius"/>
    </source>
</evidence>
<feature type="region of interest" description="Disordered" evidence="1">
    <location>
        <begin position="272"/>
        <end position="302"/>
    </location>
</feature>
<feature type="transmembrane region" description="Helical" evidence="2">
    <location>
        <begin position="246"/>
        <end position="268"/>
    </location>
</feature>
<evidence type="ECO:0000313" key="3">
    <source>
        <dbReference type="EMBL" id="CAB4906875.1"/>
    </source>
</evidence>
<feature type="compositionally biased region" description="Low complexity" evidence="1">
    <location>
        <begin position="43"/>
        <end position="68"/>
    </location>
</feature>
<dbReference type="AlphaFoldDB" id="A0A6J7GQ87"/>
<keyword evidence="2" id="KW-1133">Transmembrane helix</keyword>
<dbReference type="EMBL" id="CAFBMK010000038">
    <property type="protein sequence ID" value="CAB4906875.1"/>
    <property type="molecule type" value="Genomic_DNA"/>
</dbReference>
<feature type="region of interest" description="Disordered" evidence="1">
    <location>
        <begin position="27"/>
        <end position="68"/>
    </location>
</feature>
<feature type="compositionally biased region" description="Low complexity" evidence="1">
    <location>
        <begin position="286"/>
        <end position="302"/>
    </location>
</feature>
<reference evidence="3" key="1">
    <citation type="submission" date="2020-05" db="EMBL/GenBank/DDBJ databases">
        <authorList>
            <person name="Chiriac C."/>
            <person name="Salcher M."/>
            <person name="Ghai R."/>
            <person name="Kavagutti S V."/>
        </authorList>
    </citation>
    <scope>NUCLEOTIDE SEQUENCE</scope>
</reference>
<sequence length="302" mass="29997">MRARARLAALAATLVLLPAATAGHAGAQATLSDPPEFGGSGTTTGTTSTAPSTTSTDPSTATTPTTTTPAITAAQAGDGVLLSAEDRVELATTLAEATTETGTCFVYVVSLANYSGASRQETLSNAGPDKAPTTGSCPKGIVALRVNLTYTSSSSESEDSASYSVTSSGAPGVSFDAEAELKDLTGVDEKDLLGDDDDLALRNLAAALPLLVDGATPAELAAPAAKAPNGDRLTGSPGGDWARAHGVGIAIAFAVLVLGGVLLAVGLLSRRQADRPRRPGGRRRPTSAGSGSDGPSSSTTTT</sequence>
<proteinExistence type="predicted"/>
<protein>
    <submittedName>
        <fullName evidence="3">Unannotated protein</fullName>
    </submittedName>
</protein>
<keyword evidence="2" id="KW-0472">Membrane</keyword>
<gene>
    <name evidence="3" type="ORF">UFOPK3564_00948</name>
</gene>
<organism evidence="3">
    <name type="scientific">freshwater metagenome</name>
    <dbReference type="NCBI Taxonomy" id="449393"/>
    <lineage>
        <taxon>unclassified sequences</taxon>
        <taxon>metagenomes</taxon>
        <taxon>ecological metagenomes</taxon>
    </lineage>
</organism>